<dbReference type="EMBL" id="JAGPXD010000005">
    <property type="protein sequence ID" value="KAH7354326.1"/>
    <property type="molecule type" value="Genomic_DNA"/>
</dbReference>
<feature type="region of interest" description="Disordered" evidence="1">
    <location>
        <begin position="233"/>
        <end position="262"/>
    </location>
</feature>
<sequence>MEEKTPPSGRLATAQMESFEQECSEKTPKKPNAHLVLDEANTIKNTCTNGSGVILINEKSEWFDEDMIRRAAAAESILCCDMRPTAAECPLFFINPFSSLPLDVRLIVPNSSQWYHAARIRSTPFLDYAHTSSLAKKQLLAFLTDFREIHDATENYSQDVARRIDEIREIQRNARRQNPEAFLNLVQLAFLLQKDFTTLEITPLVATLEMLTVVELLVKSCISKVNDHSDNPYECQRVHLGDKDNGSGPIEQPELGEPSNRAEGEKGIATSAFLDTPPQRGEEQAPHRAENICVITETAPACAAHILPQINKTGIQATNSWDIMDRLLLSEQDPKDSSKELICVEWRYLPKRLSAAFASEEGAKFLRETPGPGKPAAVCKMNLDSDELVPFLERFLEEPQCEELGNGFPCVYLPSGRRIESGMRFEIPVQKEDADTTFWLLELSWLARKISSLSGAAEAIEFLRGGPDGDWAEASKVGLRESIERAEALIKWVREAEAAQSEDEDSD</sequence>
<evidence type="ECO:0000313" key="3">
    <source>
        <dbReference type="Proteomes" id="UP000813385"/>
    </source>
</evidence>
<evidence type="ECO:0000256" key="1">
    <source>
        <dbReference type="SAM" id="MobiDB-lite"/>
    </source>
</evidence>
<organism evidence="2 3">
    <name type="scientific">Plectosphaerella cucumerina</name>
    <dbReference type="NCBI Taxonomy" id="40658"/>
    <lineage>
        <taxon>Eukaryota</taxon>
        <taxon>Fungi</taxon>
        <taxon>Dikarya</taxon>
        <taxon>Ascomycota</taxon>
        <taxon>Pezizomycotina</taxon>
        <taxon>Sordariomycetes</taxon>
        <taxon>Hypocreomycetidae</taxon>
        <taxon>Glomerellales</taxon>
        <taxon>Plectosphaerellaceae</taxon>
        <taxon>Plectosphaerella</taxon>
    </lineage>
</organism>
<comment type="caution">
    <text evidence="2">The sequence shown here is derived from an EMBL/GenBank/DDBJ whole genome shotgun (WGS) entry which is preliminary data.</text>
</comment>
<protein>
    <submittedName>
        <fullName evidence="2">Uncharacterized protein</fullName>
    </submittedName>
</protein>
<dbReference type="Proteomes" id="UP000813385">
    <property type="component" value="Unassembled WGS sequence"/>
</dbReference>
<accession>A0A8K0T907</accession>
<proteinExistence type="predicted"/>
<gene>
    <name evidence="2" type="ORF">B0T11DRAFT_357680</name>
</gene>
<feature type="region of interest" description="Disordered" evidence="1">
    <location>
        <begin position="1"/>
        <end position="27"/>
    </location>
</feature>
<dbReference type="OrthoDB" id="5416097at2759"/>
<keyword evidence="3" id="KW-1185">Reference proteome</keyword>
<name>A0A8K0T907_9PEZI</name>
<evidence type="ECO:0000313" key="2">
    <source>
        <dbReference type="EMBL" id="KAH7354326.1"/>
    </source>
</evidence>
<dbReference type="AlphaFoldDB" id="A0A8K0T907"/>
<feature type="compositionally biased region" description="Basic and acidic residues" evidence="1">
    <location>
        <begin position="233"/>
        <end position="245"/>
    </location>
</feature>
<reference evidence="2" key="1">
    <citation type="journal article" date="2021" name="Nat. Commun.">
        <title>Genetic determinants of endophytism in the Arabidopsis root mycobiome.</title>
        <authorList>
            <person name="Mesny F."/>
            <person name="Miyauchi S."/>
            <person name="Thiergart T."/>
            <person name="Pickel B."/>
            <person name="Atanasova L."/>
            <person name="Karlsson M."/>
            <person name="Huettel B."/>
            <person name="Barry K.W."/>
            <person name="Haridas S."/>
            <person name="Chen C."/>
            <person name="Bauer D."/>
            <person name="Andreopoulos W."/>
            <person name="Pangilinan J."/>
            <person name="LaButti K."/>
            <person name="Riley R."/>
            <person name="Lipzen A."/>
            <person name="Clum A."/>
            <person name="Drula E."/>
            <person name="Henrissat B."/>
            <person name="Kohler A."/>
            <person name="Grigoriev I.V."/>
            <person name="Martin F.M."/>
            <person name="Hacquard S."/>
        </authorList>
    </citation>
    <scope>NUCLEOTIDE SEQUENCE</scope>
    <source>
        <strain evidence="2">MPI-CAGE-AT-0016</strain>
    </source>
</reference>